<reference evidence="9 10" key="3">
    <citation type="submission" date="2019-03" db="EMBL/GenBank/DDBJ databases">
        <title>Complete genome assembly of MDR B. fragilis.</title>
        <authorList>
            <person name="Sydenham T.V."/>
            <person name="Hasman H."/>
            <person name="Justesen U.S."/>
        </authorList>
    </citation>
    <scope>NUCLEOTIDE SEQUENCE [LARGE SCALE GENOMIC DNA]</scope>
    <source>
        <strain evidence="9 10">DCMOUH0067B</strain>
    </source>
</reference>
<dbReference type="GeneID" id="99672768"/>
<evidence type="ECO:0000313" key="9">
    <source>
        <dbReference type="EMBL" id="QCQ38508.1"/>
    </source>
</evidence>
<dbReference type="GO" id="GO:0003677">
    <property type="term" value="F:DNA binding"/>
    <property type="evidence" value="ECO:0007669"/>
    <property type="project" value="UniProtKB-UniRule"/>
</dbReference>
<evidence type="ECO:0000313" key="8">
    <source>
        <dbReference type="EMBL" id="KFX74302.1"/>
    </source>
</evidence>
<dbReference type="PROSITE" id="PS51900">
    <property type="entry name" value="CB"/>
    <property type="match status" value="1"/>
</dbReference>
<dbReference type="PANTHER" id="PTHR30349">
    <property type="entry name" value="PHAGE INTEGRASE-RELATED"/>
    <property type="match status" value="1"/>
</dbReference>
<dbReference type="EMBL" id="JMZZ02000152">
    <property type="protein sequence ID" value="KFX74302.1"/>
    <property type="molecule type" value="Genomic_DNA"/>
</dbReference>
<reference evidence="8" key="1">
    <citation type="book" date="2014" name="THE 24TH EUROPEAN CONGRESS OF CLINICAL MICROBIOLOGY AND INFECTIOUS DISEASES" publisher="ECCMID 2014" city="Barcelona, Spain">
        <title>Identification of resistance genes in three multidrug-resistant Bacteroides fragilis isolates by whole genome sequencing.</title>
        <editorList>
            <person name="Unknown"/>
            <person name="A."/>
        </editorList>
        <authorList>
            <person name="Sydenham T.V."/>
            <person name="Hasman H."/>
            <person name="Wang M."/>
            <person name="Soki J."/>
            <person name="Nagy E."/>
            <person name="Justesen U.S."/>
        </authorList>
    </citation>
    <scope>NUCLEOTIDE SEQUENCE</scope>
    <source>
        <strain evidence="8">DCMOUH0018B</strain>
    </source>
</reference>
<organism evidence="8">
    <name type="scientific">Bacteroides fragilis</name>
    <dbReference type="NCBI Taxonomy" id="817"/>
    <lineage>
        <taxon>Bacteria</taxon>
        <taxon>Pseudomonadati</taxon>
        <taxon>Bacteroidota</taxon>
        <taxon>Bacteroidia</taxon>
        <taxon>Bacteroidales</taxon>
        <taxon>Bacteroidaceae</taxon>
        <taxon>Bacteroides</taxon>
    </lineage>
</organism>
<dbReference type="InterPro" id="IPR013762">
    <property type="entry name" value="Integrase-like_cat_sf"/>
</dbReference>
<dbReference type="InterPro" id="IPR011010">
    <property type="entry name" value="DNA_brk_join_enz"/>
</dbReference>
<evidence type="ECO:0000313" key="10">
    <source>
        <dbReference type="Proteomes" id="UP000028294"/>
    </source>
</evidence>
<evidence type="ECO:0000256" key="1">
    <source>
        <dbReference type="ARBA" id="ARBA00008857"/>
    </source>
</evidence>
<accession>A0A0I9S8V0</accession>
<name>A0A0I9S8V0_BACFG</name>
<dbReference type="Pfam" id="PF17293">
    <property type="entry name" value="Arm-DNA-bind_5"/>
    <property type="match status" value="1"/>
</dbReference>
<dbReference type="PANTHER" id="PTHR30349:SF64">
    <property type="entry name" value="PROPHAGE INTEGRASE INTD-RELATED"/>
    <property type="match status" value="1"/>
</dbReference>
<gene>
    <name evidence="8" type="ORF">EE52_0213550</name>
    <name evidence="9" type="ORF">IA74_021740</name>
</gene>
<evidence type="ECO:0000256" key="5">
    <source>
        <dbReference type="PROSITE-ProRule" id="PRU01248"/>
    </source>
</evidence>
<dbReference type="Pfam" id="PF13102">
    <property type="entry name" value="Phage_int_SAM_5"/>
    <property type="match status" value="1"/>
</dbReference>
<dbReference type="InterPro" id="IPR010998">
    <property type="entry name" value="Integrase_recombinase_N"/>
</dbReference>
<dbReference type="InterPro" id="IPR044068">
    <property type="entry name" value="CB"/>
</dbReference>
<reference evidence="8" key="2">
    <citation type="submission" date="2014-07" db="EMBL/GenBank/DDBJ databases">
        <title>Genetics and epidemiology of antimicrobial resistance in B. fragilis group.</title>
        <authorList>
            <person name="Sydenham T.V."/>
            <person name="Hasman H."/>
            <person name="Kemp M."/>
            <person name="Justesen U.S."/>
        </authorList>
    </citation>
    <scope>NUCLEOTIDE SEQUENCE [LARGE SCALE GENOMIC DNA]</scope>
    <source>
        <strain evidence="8">DCMOUH0018B</strain>
    </source>
</reference>
<dbReference type="GO" id="GO:0006310">
    <property type="term" value="P:DNA recombination"/>
    <property type="evidence" value="ECO:0007669"/>
    <property type="project" value="UniProtKB-KW"/>
</dbReference>
<evidence type="ECO:0000256" key="3">
    <source>
        <dbReference type="ARBA" id="ARBA00023125"/>
    </source>
</evidence>
<dbReference type="InterPro" id="IPR050090">
    <property type="entry name" value="Tyrosine_recombinase_XerCD"/>
</dbReference>
<keyword evidence="4" id="KW-0233">DNA recombination</keyword>
<dbReference type="InterPro" id="IPR025269">
    <property type="entry name" value="SAM-like_dom"/>
</dbReference>
<dbReference type="CDD" id="cd01185">
    <property type="entry name" value="INTN1_C_like"/>
    <property type="match status" value="1"/>
</dbReference>
<evidence type="ECO:0000259" key="6">
    <source>
        <dbReference type="PROSITE" id="PS51898"/>
    </source>
</evidence>
<dbReference type="RefSeq" id="WP_032530312.1">
    <property type="nucleotide sequence ID" value="NZ_CAEUHN010000001.1"/>
</dbReference>
<dbReference type="PROSITE" id="PS51898">
    <property type="entry name" value="TYR_RECOMBINASE"/>
    <property type="match status" value="1"/>
</dbReference>
<evidence type="ECO:0000256" key="4">
    <source>
        <dbReference type="ARBA" id="ARBA00023172"/>
    </source>
</evidence>
<dbReference type="SUPFAM" id="SSF56349">
    <property type="entry name" value="DNA breaking-rejoining enzymes"/>
    <property type="match status" value="1"/>
</dbReference>
<dbReference type="InterPro" id="IPR035386">
    <property type="entry name" value="Arm-DNA-bind_5"/>
</dbReference>
<protein>
    <submittedName>
        <fullName evidence="8">Recombinase</fullName>
    </submittedName>
    <submittedName>
        <fullName evidence="9">Site-specific integrase</fullName>
    </submittedName>
</protein>
<dbReference type="PATRIC" id="fig|817.53.peg.2805"/>
<evidence type="ECO:0000259" key="7">
    <source>
        <dbReference type="PROSITE" id="PS51900"/>
    </source>
</evidence>
<dbReference type="GO" id="GO:0015074">
    <property type="term" value="P:DNA integration"/>
    <property type="evidence" value="ECO:0007669"/>
    <property type="project" value="UniProtKB-KW"/>
</dbReference>
<dbReference type="InterPro" id="IPR002104">
    <property type="entry name" value="Integrase_catalytic"/>
</dbReference>
<proteinExistence type="inferred from homology"/>
<dbReference type="Pfam" id="PF00589">
    <property type="entry name" value="Phage_integrase"/>
    <property type="match status" value="1"/>
</dbReference>
<keyword evidence="2" id="KW-0229">DNA integration</keyword>
<dbReference type="EMBL" id="CP036553">
    <property type="protein sequence ID" value="QCQ38508.1"/>
    <property type="molecule type" value="Genomic_DNA"/>
</dbReference>
<feature type="domain" description="Tyr recombinase" evidence="6">
    <location>
        <begin position="220"/>
        <end position="397"/>
    </location>
</feature>
<dbReference type="Gene3D" id="1.10.150.130">
    <property type="match status" value="1"/>
</dbReference>
<comment type="similarity">
    <text evidence="1">Belongs to the 'phage' integrase family.</text>
</comment>
<feature type="domain" description="Core-binding (CB)" evidence="7">
    <location>
        <begin position="108"/>
        <end position="200"/>
    </location>
</feature>
<dbReference type="Gene3D" id="1.10.443.10">
    <property type="entry name" value="Intergrase catalytic core"/>
    <property type="match status" value="1"/>
</dbReference>
<dbReference type="AlphaFoldDB" id="A0A0I9S8V0"/>
<sequence length="405" mass="47740">MKQNTFSIIFLIRKTRLTKRGEAPIQMRITANGRFIELNTQRKIEPANWNQKKERATGKTPTHQEINRYLEWLRTRAYEIQKELFDQNGYAEPVLIKEYLQGKHNTCKMFFEVFEEHNEQMSLLIGKEYNEITLRRYRLCLRYFKEMLSEETKVEDIPIKNVTGELVRKFEAFLKIEKNCAQNTVIRYMKCMKKITNLALANGWIITNPFASVKFKEKKVIRDFLTINELNMLKDKEFEIPRLEIVRDVFLFCCFTGLAFIDVYNLKSEHIIEDAKGRKWIHKQRQKTDVEFFVPLLELPLALIEKYKDHALCKQSGKVLPVFANQKMNSYIKEIADFCGIKKHLTMHIARYTFATTVTLANNIKLENVSKMLGHTTTRMTEHYAHVLNESLANDMDKLSGIISQ</sequence>
<keyword evidence="3 5" id="KW-0238">DNA-binding</keyword>
<evidence type="ECO:0000256" key="2">
    <source>
        <dbReference type="ARBA" id="ARBA00022908"/>
    </source>
</evidence>
<dbReference type="Proteomes" id="UP000028294">
    <property type="component" value="Chromosome"/>
</dbReference>